<dbReference type="GO" id="GO:0043190">
    <property type="term" value="C:ATP-binding cassette (ABC) transporter complex"/>
    <property type="evidence" value="ECO:0007669"/>
    <property type="project" value="InterPro"/>
</dbReference>
<dbReference type="SUPFAM" id="SSF53850">
    <property type="entry name" value="Periplasmic binding protein-like II"/>
    <property type="match status" value="1"/>
</dbReference>
<dbReference type="InterPro" id="IPR000914">
    <property type="entry name" value="SBP_5_dom"/>
</dbReference>
<keyword evidence="2" id="KW-0732">Signal</keyword>
<evidence type="ECO:0000256" key="1">
    <source>
        <dbReference type="SAM" id="MobiDB-lite"/>
    </source>
</evidence>
<dbReference type="Gene3D" id="3.10.105.10">
    <property type="entry name" value="Dipeptide-binding Protein, Domain 3"/>
    <property type="match status" value="1"/>
</dbReference>
<evidence type="ECO:0000313" key="5">
    <source>
        <dbReference type="Proteomes" id="UP000315389"/>
    </source>
</evidence>
<dbReference type="GO" id="GO:0042597">
    <property type="term" value="C:periplasmic space"/>
    <property type="evidence" value="ECO:0007669"/>
    <property type="project" value="UniProtKB-ARBA"/>
</dbReference>
<keyword evidence="5" id="KW-1185">Reference proteome</keyword>
<sequence>MNHKKVISAVALTAAGALTLAGCSGGTKGGSTSPSDTGSATTPARDSISIAWEAPLNSLNLTSNNGNATQNTVIASLLDGAFYWYDEDLATQDDESFGTIEKISDDPLQVKYTYAADTNWSDGVPVGAADLLLEWAATSTHFNTVDIEDEVDEEGNIDVADDQVAFNSAITSSQLIEDFPEVSADGKSITFTYSKKYADWQYSFDGRSLPAHIVAKRALGIDDPTAATEALIKAFKDKDNAALAKVSKVWNDDFNFTTLPSEPELYLSNGAYVLKDYVKDQYLTLAANPDYKGARPASIPNVTVRFIEDPMAQVTALQNGEVDLIGPQASADVRTALENLGDQVVTSFGVEGTYEHVDLVFQKGSPFSAATYGGDEEKALKVRQAFLQTIPRQAIVDNLIKSSNPDAAVRNSFILVPGSEGYDEMVAQNGSSAYPDAGDIAKATELLKEAGVDTPVKVRFAFNADNARRVSQFALIQDAAKQAGFDVVDASAPAADWGTLLAQKQSEYDASLFGWQTQSTAVTEADPNYRTGGINNFGLYSSKVVDGLLDELQVETDPAKQLELQIKVEQELWKDAFGTVIFQFPAIHAWTPTLDGVKPSAISPTIFNQYWEWKAAA</sequence>
<dbReference type="Proteomes" id="UP000315389">
    <property type="component" value="Unassembled WGS sequence"/>
</dbReference>
<dbReference type="InterPro" id="IPR039424">
    <property type="entry name" value="SBP_5"/>
</dbReference>
<feature type="domain" description="Solute-binding protein family 5" evidence="3">
    <location>
        <begin position="102"/>
        <end position="520"/>
    </location>
</feature>
<dbReference type="Gene3D" id="3.90.76.10">
    <property type="entry name" value="Dipeptide-binding Protein, Domain 1"/>
    <property type="match status" value="1"/>
</dbReference>
<dbReference type="PANTHER" id="PTHR30290">
    <property type="entry name" value="PERIPLASMIC BINDING COMPONENT OF ABC TRANSPORTER"/>
    <property type="match status" value="1"/>
</dbReference>
<proteinExistence type="predicted"/>
<reference evidence="4 5" key="1">
    <citation type="submission" date="2019-06" db="EMBL/GenBank/DDBJ databases">
        <title>Sequencing the genomes of 1000 actinobacteria strains.</title>
        <authorList>
            <person name="Klenk H.-P."/>
        </authorList>
    </citation>
    <scope>NUCLEOTIDE SEQUENCE [LARGE SCALE GENOMIC DNA]</scope>
    <source>
        <strain evidence="4 5">DSM 4813</strain>
    </source>
</reference>
<dbReference type="CDD" id="cd08501">
    <property type="entry name" value="PBP2_Lpqw"/>
    <property type="match status" value="1"/>
</dbReference>
<dbReference type="PANTHER" id="PTHR30290:SF65">
    <property type="entry name" value="MONOACYL PHOSPHATIDYLINOSITOL TETRAMANNOSIDE-BINDING PROTEIN LPQW-RELATED"/>
    <property type="match status" value="1"/>
</dbReference>
<dbReference type="GO" id="GO:1904680">
    <property type="term" value="F:peptide transmembrane transporter activity"/>
    <property type="evidence" value="ECO:0007669"/>
    <property type="project" value="TreeGrafter"/>
</dbReference>
<dbReference type="PIRSF" id="PIRSF002741">
    <property type="entry name" value="MppA"/>
    <property type="match status" value="1"/>
</dbReference>
<dbReference type="Pfam" id="PF00496">
    <property type="entry name" value="SBP_bac_5"/>
    <property type="match status" value="1"/>
</dbReference>
<dbReference type="PROSITE" id="PS51257">
    <property type="entry name" value="PROKAR_LIPOPROTEIN"/>
    <property type="match status" value="1"/>
</dbReference>
<dbReference type="EMBL" id="VFOS01000001">
    <property type="protein sequence ID" value="TQL64026.1"/>
    <property type="molecule type" value="Genomic_DNA"/>
</dbReference>
<dbReference type="GO" id="GO:0015833">
    <property type="term" value="P:peptide transport"/>
    <property type="evidence" value="ECO:0007669"/>
    <property type="project" value="TreeGrafter"/>
</dbReference>
<evidence type="ECO:0000259" key="3">
    <source>
        <dbReference type="Pfam" id="PF00496"/>
    </source>
</evidence>
<organism evidence="4 5">
    <name type="scientific">Rarobacter faecitabidus</name>
    <dbReference type="NCBI Taxonomy" id="13243"/>
    <lineage>
        <taxon>Bacteria</taxon>
        <taxon>Bacillati</taxon>
        <taxon>Actinomycetota</taxon>
        <taxon>Actinomycetes</taxon>
        <taxon>Micrococcales</taxon>
        <taxon>Rarobacteraceae</taxon>
        <taxon>Rarobacter</taxon>
    </lineage>
</organism>
<dbReference type="InterPro" id="IPR030678">
    <property type="entry name" value="Peptide/Ni-bd"/>
</dbReference>
<name>A0A542ZUU4_RARFA</name>
<feature type="chain" id="PRO_5038547372" evidence="2">
    <location>
        <begin position="22"/>
        <end position="617"/>
    </location>
</feature>
<evidence type="ECO:0000313" key="4">
    <source>
        <dbReference type="EMBL" id="TQL64026.1"/>
    </source>
</evidence>
<dbReference type="RefSeq" id="WP_170222578.1">
    <property type="nucleotide sequence ID" value="NZ_BAAASV010000003.1"/>
</dbReference>
<accession>A0A542ZUU4</accession>
<feature type="region of interest" description="Disordered" evidence="1">
    <location>
        <begin position="25"/>
        <end position="44"/>
    </location>
</feature>
<protein>
    <submittedName>
        <fullName evidence="4">Peptide/nickel transport system substrate-binding protein</fullName>
    </submittedName>
</protein>
<dbReference type="AlphaFoldDB" id="A0A542ZUU4"/>
<feature type="signal peptide" evidence="2">
    <location>
        <begin position="1"/>
        <end position="21"/>
    </location>
</feature>
<gene>
    <name evidence="4" type="ORF">FB461_0511</name>
</gene>
<evidence type="ECO:0000256" key="2">
    <source>
        <dbReference type="SAM" id="SignalP"/>
    </source>
</evidence>
<feature type="compositionally biased region" description="Low complexity" evidence="1">
    <location>
        <begin position="30"/>
        <end position="42"/>
    </location>
</feature>
<dbReference type="Gene3D" id="3.40.190.10">
    <property type="entry name" value="Periplasmic binding protein-like II"/>
    <property type="match status" value="1"/>
</dbReference>
<comment type="caution">
    <text evidence="4">The sequence shown here is derived from an EMBL/GenBank/DDBJ whole genome shotgun (WGS) entry which is preliminary data.</text>
</comment>